<reference evidence="2" key="1">
    <citation type="journal article" date="2022" name="Mol. Ecol. Resour.">
        <title>The genomes of chicory, endive, great burdock and yacon provide insights into Asteraceae palaeo-polyploidization history and plant inulin production.</title>
        <authorList>
            <person name="Fan W."/>
            <person name="Wang S."/>
            <person name="Wang H."/>
            <person name="Wang A."/>
            <person name="Jiang F."/>
            <person name="Liu H."/>
            <person name="Zhao H."/>
            <person name="Xu D."/>
            <person name="Zhang Y."/>
        </authorList>
    </citation>
    <scope>NUCLEOTIDE SEQUENCE [LARGE SCALE GENOMIC DNA]</scope>
    <source>
        <strain evidence="2">cv. Yunnan</strain>
    </source>
</reference>
<comment type="caution">
    <text evidence="1">The sequence shown here is derived from an EMBL/GenBank/DDBJ whole genome shotgun (WGS) entry which is preliminary data.</text>
</comment>
<dbReference type="EMBL" id="CM042036">
    <property type="protein sequence ID" value="KAI3744298.1"/>
    <property type="molecule type" value="Genomic_DNA"/>
</dbReference>
<proteinExistence type="predicted"/>
<protein>
    <submittedName>
        <fullName evidence="1">Uncharacterized protein</fullName>
    </submittedName>
</protein>
<name>A0ACB9DCU3_9ASTR</name>
<sequence length="66" mass="7285">MASNPNSNDKIFTSGILSSISSRGFIPPNRWILSKSRLFQSISSGGDRVDFVRFDDYDLLTGDGVE</sequence>
<keyword evidence="2" id="KW-1185">Reference proteome</keyword>
<reference evidence="1 2" key="2">
    <citation type="journal article" date="2022" name="Mol. Ecol. Resour.">
        <title>The genomes of chicory, endive, great burdock and yacon provide insights into Asteraceae paleo-polyploidization history and plant inulin production.</title>
        <authorList>
            <person name="Fan W."/>
            <person name="Wang S."/>
            <person name="Wang H."/>
            <person name="Wang A."/>
            <person name="Jiang F."/>
            <person name="Liu H."/>
            <person name="Zhao H."/>
            <person name="Xu D."/>
            <person name="Zhang Y."/>
        </authorList>
    </citation>
    <scope>NUCLEOTIDE SEQUENCE [LARGE SCALE GENOMIC DNA]</scope>
    <source>
        <strain evidence="2">cv. Yunnan</strain>
        <tissue evidence="1">Leaves</tissue>
    </source>
</reference>
<gene>
    <name evidence="1" type="ORF">L1987_57376</name>
</gene>
<organism evidence="1 2">
    <name type="scientific">Smallanthus sonchifolius</name>
    <dbReference type="NCBI Taxonomy" id="185202"/>
    <lineage>
        <taxon>Eukaryota</taxon>
        <taxon>Viridiplantae</taxon>
        <taxon>Streptophyta</taxon>
        <taxon>Embryophyta</taxon>
        <taxon>Tracheophyta</taxon>
        <taxon>Spermatophyta</taxon>
        <taxon>Magnoliopsida</taxon>
        <taxon>eudicotyledons</taxon>
        <taxon>Gunneridae</taxon>
        <taxon>Pentapetalae</taxon>
        <taxon>asterids</taxon>
        <taxon>campanulids</taxon>
        <taxon>Asterales</taxon>
        <taxon>Asteraceae</taxon>
        <taxon>Asteroideae</taxon>
        <taxon>Heliantheae alliance</taxon>
        <taxon>Millerieae</taxon>
        <taxon>Smallanthus</taxon>
    </lineage>
</organism>
<evidence type="ECO:0000313" key="2">
    <source>
        <dbReference type="Proteomes" id="UP001056120"/>
    </source>
</evidence>
<evidence type="ECO:0000313" key="1">
    <source>
        <dbReference type="EMBL" id="KAI3744298.1"/>
    </source>
</evidence>
<dbReference type="Proteomes" id="UP001056120">
    <property type="component" value="Linkage Group LG19"/>
</dbReference>
<accession>A0ACB9DCU3</accession>